<dbReference type="PANTHER" id="PTHR38030:SF2">
    <property type="entry name" value="PROTOPORPHYRINOGEN IX DEHYDROGENASE [QUINONE]"/>
    <property type="match status" value="1"/>
</dbReference>
<protein>
    <submittedName>
        <fullName evidence="3">Flavodoxin domain-containing protein</fullName>
    </submittedName>
</protein>
<comment type="caution">
    <text evidence="3">The sequence shown here is derived from an EMBL/GenBank/DDBJ whole genome shotgun (WGS) entry which is preliminary data.</text>
</comment>
<dbReference type="InterPro" id="IPR008254">
    <property type="entry name" value="Flavodoxin/NO_synth"/>
</dbReference>
<dbReference type="Gene3D" id="3.40.50.360">
    <property type="match status" value="1"/>
</dbReference>
<dbReference type="RefSeq" id="WP_227228232.1">
    <property type="nucleotide sequence ID" value="NZ_JAJCVJ010000001.1"/>
</dbReference>
<sequence>MSTILVPYATSEGQTARVVDRIADRLREHGHTVELVQIERDPADVSTADYDAVIVACSIHTGRHQPEIVAFAEQQREALSSRPSGFVQVSLSAASDDPERRGEAAGYVEEFFAETGWRADLVGSFAGALRYSEYNFLLRFVMKRIAKSSTGDTDTSRDYEYTDWDAVDAFADDFADLVAERLGVPGDATVATDATPTSAADDTPAASPER</sequence>
<reference evidence="3 4" key="1">
    <citation type="journal article" date="2019" name="Int. J. Syst. Evol. Microbiol.">
        <title>The Global Catalogue of Microorganisms (GCM) 10K type strain sequencing project: providing services to taxonomists for standard genome sequencing and annotation.</title>
        <authorList>
            <consortium name="The Broad Institute Genomics Platform"/>
            <consortium name="The Broad Institute Genome Sequencing Center for Infectious Disease"/>
            <person name="Wu L."/>
            <person name="Ma J."/>
        </authorList>
    </citation>
    <scope>NUCLEOTIDE SEQUENCE [LARGE SCALE GENOMIC DNA]</scope>
    <source>
        <strain evidence="3 4">CGMCC 1.12237</strain>
    </source>
</reference>
<dbReference type="SUPFAM" id="SSF52218">
    <property type="entry name" value="Flavoproteins"/>
    <property type="match status" value="1"/>
</dbReference>
<evidence type="ECO:0000259" key="2">
    <source>
        <dbReference type="PROSITE" id="PS50902"/>
    </source>
</evidence>
<dbReference type="Pfam" id="PF12724">
    <property type="entry name" value="Flavodoxin_5"/>
    <property type="match status" value="1"/>
</dbReference>
<evidence type="ECO:0000256" key="1">
    <source>
        <dbReference type="SAM" id="MobiDB-lite"/>
    </source>
</evidence>
<keyword evidence="4" id="KW-1185">Reference proteome</keyword>
<proteinExistence type="predicted"/>
<evidence type="ECO:0000313" key="3">
    <source>
        <dbReference type="EMBL" id="MFC5366421.1"/>
    </source>
</evidence>
<dbReference type="PROSITE" id="PS50902">
    <property type="entry name" value="FLAVODOXIN_LIKE"/>
    <property type="match status" value="1"/>
</dbReference>
<dbReference type="InterPro" id="IPR029039">
    <property type="entry name" value="Flavoprotein-like_sf"/>
</dbReference>
<dbReference type="EMBL" id="JBHSKX010000001">
    <property type="protein sequence ID" value="MFC5366421.1"/>
    <property type="molecule type" value="Genomic_DNA"/>
</dbReference>
<dbReference type="AlphaFoldDB" id="A0ABD5R8T9"/>
<evidence type="ECO:0000313" key="4">
    <source>
        <dbReference type="Proteomes" id="UP001596201"/>
    </source>
</evidence>
<name>A0ABD5R8T9_9EURY</name>
<dbReference type="InterPro" id="IPR052200">
    <property type="entry name" value="Protoporphyrinogen_IX_DH"/>
</dbReference>
<dbReference type="Proteomes" id="UP001596201">
    <property type="component" value="Unassembled WGS sequence"/>
</dbReference>
<accession>A0ABD5R8T9</accession>
<gene>
    <name evidence="3" type="ORF">ACFPJ5_05675</name>
</gene>
<dbReference type="InterPro" id="IPR026816">
    <property type="entry name" value="Flavodoxin_dom"/>
</dbReference>
<feature type="domain" description="Flavodoxin-like" evidence="2">
    <location>
        <begin position="4"/>
        <end position="169"/>
    </location>
</feature>
<dbReference type="PANTHER" id="PTHR38030">
    <property type="entry name" value="PROTOPORPHYRINOGEN IX DEHYDROGENASE [MENAQUINONE]"/>
    <property type="match status" value="1"/>
</dbReference>
<feature type="region of interest" description="Disordered" evidence="1">
    <location>
        <begin position="186"/>
        <end position="210"/>
    </location>
</feature>
<organism evidence="3 4">
    <name type="scientific">Salinirubrum litoreum</name>
    <dbReference type="NCBI Taxonomy" id="1126234"/>
    <lineage>
        <taxon>Archaea</taxon>
        <taxon>Methanobacteriati</taxon>
        <taxon>Methanobacteriota</taxon>
        <taxon>Stenosarchaea group</taxon>
        <taxon>Halobacteria</taxon>
        <taxon>Halobacteriales</taxon>
        <taxon>Haloferacaceae</taxon>
        <taxon>Salinirubrum</taxon>
    </lineage>
</organism>